<sequence length="254" mass="29778">MSQSKLKWSSEEVLERLANRVILFIDPKFVDNGENPEKDPFSDYNIAKAKVKDFGRRCDLTEDEFILALNFASKGILMVDDQNVKIYREINQINLSEIERGYSEFKSRDQKHQNGKKEISNLLNPPPPKMTKEEYEALTFDNIQKDYHRFKSDGRVIATPVFYDLIKSERGDKVKLQFVENFLKNYVPETAEGKLSSDGSALPKVIKKDVYVEFQNEMITNYVLYMKLNESSEEVWLQHWKRLYQKSKGHENKS</sequence>
<feature type="compositionally biased region" description="Basic and acidic residues" evidence="1">
    <location>
        <begin position="106"/>
        <end position="119"/>
    </location>
</feature>
<dbReference type="AlphaFoldDB" id="A0A3S4M9A5"/>
<dbReference type="KEGG" id="cgle:NCTC11432_04308"/>
<dbReference type="Proteomes" id="UP000279227">
    <property type="component" value="Chromosome"/>
</dbReference>
<name>A0A3S4M9A5_CHRGE</name>
<evidence type="ECO:0000256" key="1">
    <source>
        <dbReference type="SAM" id="MobiDB-lite"/>
    </source>
</evidence>
<proteinExistence type="predicted"/>
<dbReference type="EMBL" id="LR134289">
    <property type="protein sequence ID" value="VEE10684.1"/>
    <property type="molecule type" value="Genomic_DNA"/>
</dbReference>
<protein>
    <submittedName>
        <fullName evidence="2">Uncharacterized protein</fullName>
    </submittedName>
</protein>
<accession>A0A3S4M9A5</accession>
<dbReference type="RefSeq" id="WP_002984595.1">
    <property type="nucleotide sequence ID" value="NZ_CP068486.1"/>
</dbReference>
<reference evidence="2 3" key="1">
    <citation type="submission" date="2018-12" db="EMBL/GenBank/DDBJ databases">
        <authorList>
            <consortium name="Pathogen Informatics"/>
        </authorList>
    </citation>
    <scope>NUCLEOTIDE SEQUENCE [LARGE SCALE GENOMIC DNA]</scope>
    <source>
        <strain evidence="2 3">NCTC11432</strain>
    </source>
</reference>
<feature type="region of interest" description="Disordered" evidence="1">
    <location>
        <begin position="106"/>
        <end position="131"/>
    </location>
</feature>
<dbReference type="STRING" id="525257.HMPREF0204_11399"/>
<organism evidence="2 3">
    <name type="scientific">Chryseobacterium gleum</name>
    <name type="common">Flavobacterium gleum</name>
    <dbReference type="NCBI Taxonomy" id="250"/>
    <lineage>
        <taxon>Bacteria</taxon>
        <taxon>Pseudomonadati</taxon>
        <taxon>Bacteroidota</taxon>
        <taxon>Flavobacteriia</taxon>
        <taxon>Flavobacteriales</taxon>
        <taxon>Weeksellaceae</taxon>
        <taxon>Chryseobacterium group</taxon>
        <taxon>Chryseobacterium</taxon>
    </lineage>
</organism>
<evidence type="ECO:0000313" key="3">
    <source>
        <dbReference type="Proteomes" id="UP000279227"/>
    </source>
</evidence>
<evidence type="ECO:0000313" key="2">
    <source>
        <dbReference type="EMBL" id="VEE10684.1"/>
    </source>
</evidence>
<gene>
    <name evidence="2" type="ORF">NCTC11432_04308</name>
</gene>
<dbReference type="GeneID" id="93023787"/>